<evidence type="ECO:0000313" key="1">
    <source>
        <dbReference type="EMBL" id="KAK3698208.1"/>
    </source>
</evidence>
<dbReference type="Proteomes" id="UP001281147">
    <property type="component" value="Unassembled WGS sequence"/>
</dbReference>
<accession>A0ACC3MMN6</accession>
<proteinExistence type="predicted"/>
<comment type="caution">
    <text evidence="1">The sequence shown here is derived from an EMBL/GenBank/DDBJ whole genome shotgun (WGS) entry which is preliminary data.</text>
</comment>
<dbReference type="EMBL" id="JAUTXU010000213">
    <property type="protein sequence ID" value="KAK3698208.1"/>
    <property type="molecule type" value="Genomic_DNA"/>
</dbReference>
<protein>
    <submittedName>
        <fullName evidence="1">Uncharacterized protein</fullName>
    </submittedName>
</protein>
<organism evidence="1 2">
    <name type="scientific">Vermiconidia calcicola</name>
    <dbReference type="NCBI Taxonomy" id="1690605"/>
    <lineage>
        <taxon>Eukaryota</taxon>
        <taxon>Fungi</taxon>
        <taxon>Dikarya</taxon>
        <taxon>Ascomycota</taxon>
        <taxon>Pezizomycotina</taxon>
        <taxon>Dothideomycetes</taxon>
        <taxon>Dothideomycetidae</taxon>
        <taxon>Mycosphaerellales</taxon>
        <taxon>Extremaceae</taxon>
        <taxon>Vermiconidia</taxon>
    </lineage>
</organism>
<gene>
    <name evidence="1" type="ORF">LTR37_017033</name>
</gene>
<evidence type="ECO:0000313" key="2">
    <source>
        <dbReference type="Proteomes" id="UP001281147"/>
    </source>
</evidence>
<sequence>MIRALARSNHDHIRRALICEPRGHREMYGAVLRPHTELTETGKAEMGVLFLTNDGYSTMCGHATLALGRFLVDSVCDDWSDPMWAGSTFSTEHGHQSNQITFYRERGEALLRLHAPCGVVRVTVPFVAYEDGSARADTKRPVSYLSVPSYATGVSVVIEVATSGSWPELGQRREVVVDIAYGGAFYIVVSASQLGFPPAQLNSLTKPTLAALNEATKTLKRIFNSNAELRAQYLQHAEHADLQFLYGVIVTAPSAIDSGEAASENSICFFANEQVDRSPTGSGVQARVALAYAKGELKLGESRTYHSPV</sequence>
<reference evidence="1" key="1">
    <citation type="submission" date="2023-07" db="EMBL/GenBank/DDBJ databases">
        <title>Black Yeasts Isolated from many extreme environments.</title>
        <authorList>
            <person name="Coleine C."/>
            <person name="Stajich J.E."/>
            <person name="Selbmann L."/>
        </authorList>
    </citation>
    <scope>NUCLEOTIDE SEQUENCE</scope>
    <source>
        <strain evidence="1">CCFEE 5714</strain>
    </source>
</reference>
<keyword evidence="2" id="KW-1185">Reference proteome</keyword>
<name>A0ACC3MMN6_9PEZI</name>